<dbReference type="InterPro" id="IPR001054">
    <property type="entry name" value="A/G_cyclase"/>
</dbReference>
<protein>
    <recommendedName>
        <fullName evidence="1">Guanylate cyclase domain-containing protein</fullName>
    </recommendedName>
</protein>
<proteinExistence type="predicted"/>
<dbReference type="CDD" id="cd07302">
    <property type="entry name" value="CHD"/>
    <property type="match status" value="1"/>
</dbReference>
<feature type="domain" description="Guanylate cyclase" evidence="1">
    <location>
        <begin position="4"/>
        <end position="114"/>
    </location>
</feature>
<dbReference type="Gene3D" id="3.30.70.1230">
    <property type="entry name" value="Nucleotide cyclase"/>
    <property type="match status" value="1"/>
</dbReference>
<reference evidence="2" key="1">
    <citation type="submission" date="2018-05" db="EMBL/GenBank/DDBJ databases">
        <authorList>
            <person name="Lanie J.A."/>
            <person name="Ng W.-L."/>
            <person name="Kazmierczak K.M."/>
            <person name="Andrzejewski T.M."/>
            <person name="Davidsen T.M."/>
            <person name="Wayne K.J."/>
            <person name="Tettelin H."/>
            <person name="Glass J.I."/>
            <person name="Rusch D."/>
            <person name="Podicherti R."/>
            <person name="Tsui H.-C.T."/>
            <person name="Winkler M.E."/>
        </authorList>
    </citation>
    <scope>NUCLEOTIDE SEQUENCE</scope>
</reference>
<evidence type="ECO:0000259" key="1">
    <source>
        <dbReference type="PROSITE" id="PS50125"/>
    </source>
</evidence>
<gene>
    <name evidence="2" type="ORF">METZ01_LOCUS47099</name>
</gene>
<dbReference type="SUPFAM" id="SSF55073">
    <property type="entry name" value="Nucleotide cyclase"/>
    <property type="match status" value="1"/>
</dbReference>
<name>A0A381RQU0_9ZZZZ</name>
<dbReference type="InterPro" id="IPR029787">
    <property type="entry name" value="Nucleotide_cyclase"/>
</dbReference>
<dbReference type="AlphaFoldDB" id="A0A381RQU0"/>
<evidence type="ECO:0000313" key="2">
    <source>
        <dbReference type="EMBL" id="SUZ94245.1"/>
    </source>
</evidence>
<accession>A0A381RQU0</accession>
<feature type="non-terminal residue" evidence="2">
    <location>
        <position position="1"/>
    </location>
</feature>
<dbReference type="EMBL" id="UINC01002217">
    <property type="protein sequence ID" value="SUZ94245.1"/>
    <property type="molecule type" value="Genomic_DNA"/>
</dbReference>
<dbReference type="GO" id="GO:0035556">
    <property type="term" value="P:intracellular signal transduction"/>
    <property type="evidence" value="ECO:0007669"/>
    <property type="project" value="InterPro"/>
</dbReference>
<sequence length="164" mass="17826">VERTFAFLDLCGFTAYTDKEGDTAAYDVISKFRTAVRQVASERGVRLAKWLGDGVMMVGVEQEDLVEAVIDIEFLVDESRSPLPMRAGIARGPVLLIDGDDHVGSAVILASRLCDRAEPHQILAQAGTVARQMVNAEEIRLGEHDVPGFAHKIEIVQLTSLGGH</sequence>
<organism evidence="2">
    <name type="scientific">marine metagenome</name>
    <dbReference type="NCBI Taxonomy" id="408172"/>
    <lineage>
        <taxon>unclassified sequences</taxon>
        <taxon>metagenomes</taxon>
        <taxon>ecological metagenomes</taxon>
    </lineage>
</organism>
<dbReference type="PROSITE" id="PS50125">
    <property type="entry name" value="GUANYLATE_CYCLASE_2"/>
    <property type="match status" value="1"/>
</dbReference>
<dbReference type="GO" id="GO:0009190">
    <property type="term" value="P:cyclic nucleotide biosynthetic process"/>
    <property type="evidence" value="ECO:0007669"/>
    <property type="project" value="InterPro"/>
</dbReference>